<reference evidence="1" key="2">
    <citation type="submission" date="2025-09" db="UniProtKB">
        <authorList>
            <consortium name="EnsemblPlants"/>
        </authorList>
    </citation>
    <scope>IDENTIFICATION</scope>
</reference>
<organism evidence="1 2">
    <name type="scientific">Avena sativa</name>
    <name type="common">Oat</name>
    <dbReference type="NCBI Taxonomy" id="4498"/>
    <lineage>
        <taxon>Eukaryota</taxon>
        <taxon>Viridiplantae</taxon>
        <taxon>Streptophyta</taxon>
        <taxon>Embryophyta</taxon>
        <taxon>Tracheophyta</taxon>
        <taxon>Spermatophyta</taxon>
        <taxon>Magnoliopsida</taxon>
        <taxon>Liliopsida</taxon>
        <taxon>Poales</taxon>
        <taxon>Poaceae</taxon>
        <taxon>BOP clade</taxon>
        <taxon>Pooideae</taxon>
        <taxon>Poodae</taxon>
        <taxon>Poeae</taxon>
        <taxon>Poeae Chloroplast Group 1 (Aveneae type)</taxon>
        <taxon>Aveninae</taxon>
        <taxon>Avena</taxon>
    </lineage>
</organism>
<protein>
    <submittedName>
        <fullName evidence="1">Uncharacterized protein</fullName>
    </submittedName>
</protein>
<keyword evidence="2" id="KW-1185">Reference proteome</keyword>
<proteinExistence type="predicted"/>
<sequence>MGGADFGFPLDPIERLEFGDLTMAAAGLDPCYVVRLEDGGAVSVVAAVTGGDAEDEAESVGPQPRFASAEESAGEVGGEPKTGAVIQSPTRKSVKRVAHSDDGPADSTQSTFHMNPEAPGWIKRVRVGGNAAERTPCASRVGALEQTIRSYTEKRGEHVVEPSLGLTFDSLGEAYDFYNLYSWEHGFGIRYGKSRLNPERTKTMQEIVCGCSIRFGYMASQVKRIQGHAATSVQQWYGCFEQKIMAGI</sequence>
<accession>A0ACD5Z607</accession>
<reference evidence="1" key="1">
    <citation type="submission" date="2021-05" db="EMBL/GenBank/DDBJ databases">
        <authorList>
            <person name="Scholz U."/>
            <person name="Mascher M."/>
            <person name="Fiebig A."/>
        </authorList>
    </citation>
    <scope>NUCLEOTIDE SEQUENCE [LARGE SCALE GENOMIC DNA]</scope>
</reference>
<dbReference type="Proteomes" id="UP001732700">
    <property type="component" value="Chromosome 6C"/>
</dbReference>
<evidence type="ECO:0000313" key="2">
    <source>
        <dbReference type="Proteomes" id="UP001732700"/>
    </source>
</evidence>
<dbReference type="EnsemblPlants" id="AVESA.00010b.r2.6CG1135490.1">
    <property type="protein sequence ID" value="AVESA.00010b.r2.6CG1135490.1.CDS"/>
    <property type="gene ID" value="AVESA.00010b.r2.6CG1135490"/>
</dbReference>
<name>A0ACD5Z607_AVESA</name>
<evidence type="ECO:0000313" key="1">
    <source>
        <dbReference type="EnsemblPlants" id="AVESA.00010b.r2.6CG1135490.1.CDS"/>
    </source>
</evidence>